<keyword evidence="5" id="KW-1185">Reference proteome</keyword>
<reference evidence="4 5" key="1">
    <citation type="submission" date="2023-03" db="EMBL/GenBank/DDBJ databases">
        <title>Bacillus Genome Sequencing.</title>
        <authorList>
            <person name="Dunlap C."/>
        </authorList>
    </citation>
    <scope>NUCLEOTIDE SEQUENCE [LARGE SCALE GENOMIC DNA]</scope>
    <source>
        <strain evidence="4 5">NRS-1351</strain>
    </source>
</reference>
<evidence type="ECO:0000313" key="4">
    <source>
        <dbReference type="EMBL" id="MEB4795455.1"/>
    </source>
</evidence>
<protein>
    <submittedName>
        <fullName evidence="4">GNAT family N-acetyltransferase</fullName>
    </submittedName>
</protein>
<dbReference type="PANTHER" id="PTHR43420:SF47">
    <property type="entry name" value="N-ACETYLTRANSFERASE DOMAIN-CONTAINING PROTEIN"/>
    <property type="match status" value="1"/>
</dbReference>
<comment type="caution">
    <text evidence="4">The sequence shown here is derived from an EMBL/GenBank/DDBJ whole genome shotgun (WGS) entry which is preliminary data.</text>
</comment>
<evidence type="ECO:0000256" key="1">
    <source>
        <dbReference type="ARBA" id="ARBA00022679"/>
    </source>
</evidence>
<dbReference type="InterPro" id="IPR000182">
    <property type="entry name" value="GNAT_dom"/>
</dbReference>
<proteinExistence type="predicted"/>
<organism evidence="4 5">
    <name type="scientific">Paenibacillus chondroitinus</name>
    <dbReference type="NCBI Taxonomy" id="59842"/>
    <lineage>
        <taxon>Bacteria</taxon>
        <taxon>Bacillati</taxon>
        <taxon>Bacillota</taxon>
        <taxon>Bacilli</taxon>
        <taxon>Bacillales</taxon>
        <taxon>Paenibacillaceae</taxon>
        <taxon>Paenibacillus</taxon>
    </lineage>
</organism>
<feature type="domain" description="N-acetyltransferase" evidence="3">
    <location>
        <begin position="1"/>
        <end position="168"/>
    </location>
</feature>
<dbReference type="PROSITE" id="PS51186">
    <property type="entry name" value="GNAT"/>
    <property type="match status" value="1"/>
</dbReference>
<dbReference type="RefSeq" id="WP_127452682.1">
    <property type="nucleotide sequence ID" value="NZ_JAROBY010000026.1"/>
</dbReference>
<evidence type="ECO:0000256" key="2">
    <source>
        <dbReference type="ARBA" id="ARBA00023315"/>
    </source>
</evidence>
<dbReference type="Gene3D" id="3.40.630.30">
    <property type="match status" value="1"/>
</dbReference>
<sequence length="168" mass="18851">MEIVQLTGKDGNNLLALYRAVAADLKRQNIRQWDWLYPNGFVIRGDLRRGTAFGVRIGSRIIGAIVVDDRQSKRYEGLPWVDHAVDRVRCIHRLAVDPTCQGQGIGGKLLRFAEEQALLSGGTSIRLDVYSGNSGAAKLYARGGYRQVGQIRFPLRKEEYICYEKLLG</sequence>
<keyword evidence="2" id="KW-0012">Acyltransferase</keyword>
<accession>A0ABU6DDI9</accession>
<dbReference type="PANTHER" id="PTHR43420">
    <property type="entry name" value="ACETYLTRANSFERASE"/>
    <property type="match status" value="1"/>
</dbReference>
<evidence type="ECO:0000259" key="3">
    <source>
        <dbReference type="PROSITE" id="PS51186"/>
    </source>
</evidence>
<dbReference type="InterPro" id="IPR016181">
    <property type="entry name" value="Acyl_CoA_acyltransferase"/>
</dbReference>
<dbReference type="Pfam" id="PF00583">
    <property type="entry name" value="Acetyltransf_1"/>
    <property type="match status" value="1"/>
</dbReference>
<dbReference type="Proteomes" id="UP001355653">
    <property type="component" value="Unassembled WGS sequence"/>
</dbReference>
<dbReference type="SUPFAM" id="SSF55729">
    <property type="entry name" value="Acyl-CoA N-acyltransferases (Nat)"/>
    <property type="match status" value="1"/>
</dbReference>
<gene>
    <name evidence="4" type="ORF">P5G65_16245</name>
</gene>
<dbReference type="InterPro" id="IPR050680">
    <property type="entry name" value="YpeA/RimI_acetyltransf"/>
</dbReference>
<dbReference type="EMBL" id="JAROBY010000026">
    <property type="protein sequence ID" value="MEB4795455.1"/>
    <property type="molecule type" value="Genomic_DNA"/>
</dbReference>
<dbReference type="CDD" id="cd04301">
    <property type="entry name" value="NAT_SF"/>
    <property type="match status" value="1"/>
</dbReference>
<name>A0ABU6DDI9_9BACL</name>
<keyword evidence="1" id="KW-0808">Transferase</keyword>
<evidence type="ECO:0000313" key="5">
    <source>
        <dbReference type="Proteomes" id="UP001355653"/>
    </source>
</evidence>